<organism evidence="1 2">
    <name type="scientific">Cyclotella atomus</name>
    <dbReference type="NCBI Taxonomy" id="382360"/>
    <lineage>
        <taxon>Eukaryota</taxon>
        <taxon>Sar</taxon>
        <taxon>Stramenopiles</taxon>
        <taxon>Ochrophyta</taxon>
        <taxon>Bacillariophyta</taxon>
        <taxon>Coscinodiscophyceae</taxon>
        <taxon>Thalassiosirophycidae</taxon>
        <taxon>Stephanodiscales</taxon>
        <taxon>Stephanodiscaceae</taxon>
        <taxon>Cyclotella</taxon>
    </lineage>
</organism>
<dbReference type="PANTHER" id="PTHR31400">
    <property type="entry name" value="GUANYLYL CYCLASE DOMAIN CONTAINING PROTEIN 1 GUCD1"/>
    <property type="match status" value="1"/>
</dbReference>
<dbReference type="InterPro" id="IPR018616">
    <property type="entry name" value="GUCD1"/>
</dbReference>
<proteinExistence type="predicted"/>
<dbReference type="AlphaFoldDB" id="A0ABD3P2S6"/>
<feature type="non-terminal residue" evidence="1">
    <location>
        <position position="1"/>
    </location>
</feature>
<gene>
    <name evidence="1" type="ORF">ACHAWO_013940</name>
</gene>
<dbReference type="PANTHER" id="PTHR31400:SF1">
    <property type="entry name" value="PROTEIN GUCD1"/>
    <property type="match status" value="1"/>
</dbReference>
<comment type="caution">
    <text evidence="1">The sequence shown here is derived from an EMBL/GenBank/DDBJ whole genome shotgun (WGS) entry which is preliminary data.</text>
</comment>
<dbReference type="Proteomes" id="UP001530400">
    <property type="component" value="Unassembled WGS sequence"/>
</dbReference>
<keyword evidence="2" id="KW-1185">Reference proteome</keyword>
<sequence length="317" mass="36222">RYVCHFLPSSPYSLLPHSSAPPPSPPVHQSLRIPIDTLTKDERCLIDEISALLGITSIDDRREEITQIKHIHQQDTWDCGLTCIQMALQHLNNVGKYNLSIDQAWMREFVGTESIWTIDLVTLLHYTLKDITQNATTLSYVFCSTKFGVRQSYSDIEYYHAAFEQDLQRVERLFASVVKEKIPLLQVSHLSLKVLVNFVSKKGCIAIVLIDNRVLLNQTLEGEEQCSTDTVESNSYSGHYVILCGVSYDNNDLNYAKTQYKKESTDAGKTPQTSEFCFVVKNPGNWKERDLVPSWILDKAWRSSGTDEDIIFLNFFQ</sequence>
<dbReference type="EMBL" id="JALLPJ020000806">
    <property type="protein sequence ID" value="KAL3782455.1"/>
    <property type="molecule type" value="Genomic_DNA"/>
</dbReference>
<accession>A0ABD3P2S6</accession>
<evidence type="ECO:0000313" key="2">
    <source>
        <dbReference type="Proteomes" id="UP001530400"/>
    </source>
</evidence>
<dbReference type="Pfam" id="PF09778">
    <property type="entry name" value="Guanylate_cyc_2"/>
    <property type="match status" value="1"/>
</dbReference>
<protein>
    <recommendedName>
        <fullName evidence="3">Guanylyl cyclase</fullName>
    </recommendedName>
</protein>
<evidence type="ECO:0008006" key="3">
    <source>
        <dbReference type="Google" id="ProtNLM"/>
    </source>
</evidence>
<evidence type="ECO:0000313" key="1">
    <source>
        <dbReference type="EMBL" id="KAL3782455.1"/>
    </source>
</evidence>
<name>A0ABD3P2S6_9STRA</name>
<reference evidence="1 2" key="1">
    <citation type="submission" date="2024-10" db="EMBL/GenBank/DDBJ databases">
        <title>Updated reference genomes for cyclostephanoid diatoms.</title>
        <authorList>
            <person name="Roberts W.R."/>
            <person name="Alverson A.J."/>
        </authorList>
    </citation>
    <scope>NUCLEOTIDE SEQUENCE [LARGE SCALE GENOMIC DNA]</scope>
    <source>
        <strain evidence="1 2">AJA010-31</strain>
    </source>
</reference>